<feature type="binding site" evidence="6">
    <location>
        <position position="137"/>
    </location>
    <ligand>
        <name>S-adenosyl-L-methionine</name>
        <dbReference type="ChEBI" id="CHEBI:59789"/>
    </ligand>
</feature>
<keyword evidence="3 6" id="KW-0698">rRNA processing</keyword>
<evidence type="ECO:0000256" key="7">
    <source>
        <dbReference type="SAM" id="MobiDB-lite"/>
    </source>
</evidence>
<sequence length="260" mass="29831">MSRDNRSHRKDTRNDRRKKWSDLEESTSDCVLLAKQSSSENEDEFSEEDGQSECDIEGDKEMDSNDSRIERKFKIAMWDLKHCNPKRCTGKKLVRMKLCKLLKLGQKFQGIILSPMGTNCVAPTDKDIVENDGIAVVDCSWNKIDETPFHKMRGRHLRLLPFLLAANPVNYGKPCKLSCVEAIAATLRIVGFESHAEYYLSKFKWGQSFIKLNSDLLSTYSRCLNSEQIIQAQREALNTPNLSEQFRTLELPVDDESETE</sequence>
<organism evidence="11 14">
    <name type="scientific">Sarcoptes scabiei</name>
    <name type="common">Itch mite</name>
    <name type="synonym">Acarus scabiei</name>
    <dbReference type="NCBI Taxonomy" id="52283"/>
    <lineage>
        <taxon>Eukaryota</taxon>
        <taxon>Metazoa</taxon>
        <taxon>Ecdysozoa</taxon>
        <taxon>Arthropoda</taxon>
        <taxon>Chelicerata</taxon>
        <taxon>Arachnida</taxon>
        <taxon>Acari</taxon>
        <taxon>Acariformes</taxon>
        <taxon>Sarcoptiformes</taxon>
        <taxon>Astigmata</taxon>
        <taxon>Psoroptidia</taxon>
        <taxon>Sarcoptoidea</taxon>
        <taxon>Sarcoptidae</taxon>
        <taxon>Sarcoptinae</taxon>
        <taxon>Sarcoptes</taxon>
    </lineage>
</organism>
<evidence type="ECO:0000313" key="12">
    <source>
        <dbReference type="EnsemblMetazoa" id="KAF7490466.1"/>
    </source>
</evidence>
<feature type="domain" description="RNase L inhibitor RLI-like possible metal-binding" evidence="9">
    <location>
        <begin position="74"/>
        <end position="107"/>
    </location>
</feature>
<protein>
    <recommendedName>
        <fullName evidence="6">18S rRNA aminocarboxypropyltransferase</fullName>
        <ecNumber evidence="6">2.5.1.157</ecNumber>
    </recommendedName>
</protein>
<keyword evidence="1" id="KW-0963">Cytoplasm</keyword>
<dbReference type="Pfam" id="PF04068">
    <property type="entry name" value="Fer4_RLI"/>
    <property type="match status" value="1"/>
</dbReference>
<keyword evidence="4 6" id="KW-0808">Transferase</keyword>
<gene>
    <name evidence="11" type="ORF">QR98_0092720</name>
    <name evidence="10" type="ORF">SSS_2008</name>
</gene>
<dbReference type="OrthoDB" id="10262062at2759"/>
<evidence type="ECO:0000259" key="9">
    <source>
        <dbReference type="Pfam" id="PF04068"/>
    </source>
</evidence>
<evidence type="ECO:0000256" key="2">
    <source>
        <dbReference type="ARBA" id="ARBA00022517"/>
    </source>
</evidence>
<dbReference type="GO" id="GO:0030490">
    <property type="term" value="P:maturation of SSU-rRNA"/>
    <property type="evidence" value="ECO:0007669"/>
    <property type="project" value="TreeGrafter"/>
</dbReference>
<comment type="caution">
    <text evidence="6">Lacks conserved residue(s) required for the propagation of feature annotation.</text>
</comment>
<comment type="catalytic activity">
    <reaction evidence="6">
        <text>an N(1)-methylpseudouridine in rRNA + S-adenosyl-L-methionine = N(1)-methyl-N(3)-[(3S)-3-amino-3-carboxypropyl]pseudouridine in rRNA + S-methyl-5'-thioadenosine + H(+)</text>
        <dbReference type="Rhea" id="RHEA:63296"/>
        <dbReference type="Rhea" id="RHEA-COMP:11634"/>
        <dbReference type="Rhea" id="RHEA-COMP:16310"/>
        <dbReference type="ChEBI" id="CHEBI:15378"/>
        <dbReference type="ChEBI" id="CHEBI:17509"/>
        <dbReference type="ChEBI" id="CHEBI:59789"/>
        <dbReference type="ChEBI" id="CHEBI:74890"/>
        <dbReference type="ChEBI" id="CHEBI:146234"/>
        <dbReference type="EC" id="2.5.1.157"/>
    </reaction>
</comment>
<dbReference type="AlphaFoldDB" id="A0A132AI89"/>
<dbReference type="PANTHER" id="PTHR20426:SF0">
    <property type="entry name" value="18S RRNA AMINOCARBOXYPROPYLTRANSFERASE"/>
    <property type="match status" value="1"/>
</dbReference>
<evidence type="ECO:0000256" key="4">
    <source>
        <dbReference type="ARBA" id="ARBA00022679"/>
    </source>
</evidence>
<dbReference type="PANTHER" id="PTHR20426">
    <property type="entry name" value="RIBOSOME BIOGENESIS PROTEIN TSR3 HOMOLOG"/>
    <property type="match status" value="1"/>
</dbReference>
<dbReference type="GO" id="GO:1904047">
    <property type="term" value="F:S-adenosyl-L-methionine binding"/>
    <property type="evidence" value="ECO:0007669"/>
    <property type="project" value="UniProtKB-UniRule"/>
</dbReference>
<evidence type="ECO:0000313" key="11">
    <source>
        <dbReference type="EMBL" id="KPM10712.1"/>
    </source>
</evidence>
<keyword evidence="2 6" id="KW-0690">Ribosome biogenesis</keyword>
<comment type="function">
    <text evidence="6">Aminocarboxypropyltransferase that catalyzes the aminocarboxypropyl transfer on pseudouridine in 18S rRNA. It constitutes the last step in biosynthesis of the hypermodified N1-methyl-N3-(3-amino-3-carboxypropyl) pseudouridine (m1acp3-Psi).</text>
</comment>
<keyword evidence="5 6" id="KW-0949">S-adenosyl-L-methionine</keyword>
<evidence type="ECO:0000313" key="14">
    <source>
        <dbReference type="Proteomes" id="UP000616769"/>
    </source>
</evidence>
<feature type="binding site" evidence="6">
    <location>
        <position position="160"/>
    </location>
    <ligand>
        <name>S-adenosyl-L-methionine</name>
        <dbReference type="ChEBI" id="CHEBI:59789"/>
    </ligand>
</feature>
<reference evidence="12" key="4">
    <citation type="submission" date="2022-06" db="UniProtKB">
        <authorList>
            <consortium name="EnsemblMetazoa"/>
        </authorList>
    </citation>
    <scope>IDENTIFICATION</scope>
</reference>
<evidence type="ECO:0000256" key="5">
    <source>
        <dbReference type="ARBA" id="ARBA00022691"/>
    </source>
</evidence>
<dbReference type="GO" id="GO:0106388">
    <property type="term" value="F:rRNA small subunit aminocarboxypropyltransferase activity"/>
    <property type="evidence" value="ECO:0007669"/>
    <property type="project" value="UniProtKB-EC"/>
</dbReference>
<dbReference type="EnsemblMetazoa" id="SSS_2008s_mrna">
    <property type="protein sequence ID" value="KAF7490466.1"/>
    <property type="gene ID" value="SSS_2008"/>
</dbReference>
<reference evidence="13" key="2">
    <citation type="journal article" date="2020" name="PLoS Negl. Trop. Dis.">
        <title>High-quality nuclear genome for Sarcoptes scabiei-A critical resource for a neglected parasite.</title>
        <authorList>
            <person name="Korhonen P.K."/>
            <person name="Gasser R.B."/>
            <person name="Ma G."/>
            <person name="Wang T."/>
            <person name="Stroehlein A.J."/>
            <person name="Young N.D."/>
            <person name="Ang C.S."/>
            <person name="Fernando D.D."/>
            <person name="Lu H.C."/>
            <person name="Taylor S."/>
            <person name="Reynolds S.L."/>
            <person name="Mofiz E."/>
            <person name="Najaraj S.H."/>
            <person name="Gowda H."/>
            <person name="Madugundu A."/>
            <person name="Renuse S."/>
            <person name="Holt D."/>
            <person name="Pandey A."/>
            <person name="Papenfuss A.T."/>
            <person name="Fischer K."/>
        </authorList>
    </citation>
    <scope>NUCLEOTIDE SEQUENCE [LARGE SCALE GENOMIC DNA]</scope>
</reference>
<evidence type="ECO:0000256" key="6">
    <source>
        <dbReference type="HAMAP-Rule" id="MF_03146"/>
    </source>
</evidence>
<feature type="region of interest" description="Disordered" evidence="7">
    <location>
        <begin position="1"/>
        <end position="64"/>
    </location>
</feature>
<dbReference type="EC" id="2.5.1.157" evidence="6"/>
<evidence type="ECO:0000259" key="8">
    <source>
        <dbReference type="Pfam" id="PF04034"/>
    </source>
</evidence>
<dbReference type="NCBIfam" id="NF002621">
    <property type="entry name" value="PRK02287.1"/>
    <property type="match status" value="1"/>
</dbReference>
<dbReference type="Pfam" id="PF04034">
    <property type="entry name" value="Ribo_biogen_C"/>
    <property type="match status" value="1"/>
</dbReference>
<accession>A0A132AI89</accession>
<feature type="compositionally biased region" description="Basic residues" evidence="7">
    <location>
        <begin position="1"/>
        <end position="19"/>
    </location>
</feature>
<feature type="domain" description="16S/18S rRNA aminocarboxypropyltransferase Tsr3 C-terminal" evidence="8">
    <location>
        <begin position="111"/>
        <end position="236"/>
    </location>
</feature>
<dbReference type="Proteomes" id="UP000070412">
    <property type="component" value="Unassembled WGS sequence"/>
</dbReference>
<reference evidence="11 14" key="1">
    <citation type="journal article" date="2015" name="Parasit. Vectors">
        <title>Draft genome of the scabies mite.</title>
        <authorList>
            <person name="Rider S.D.Jr."/>
            <person name="Morgan M.S."/>
            <person name="Arlian L.G."/>
        </authorList>
    </citation>
    <scope>NUCLEOTIDE SEQUENCE [LARGE SCALE GENOMIC DNA]</scope>
    <source>
        <strain evidence="11">Arlian Lab</strain>
    </source>
</reference>
<evidence type="ECO:0000313" key="10">
    <source>
        <dbReference type="EMBL" id="KAF7490466.1"/>
    </source>
</evidence>
<reference evidence="10" key="3">
    <citation type="submission" date="2020-01" db="EMBL/GenBank/DDBJ databases">
        <authorList>
            <person name="Korhonen P.K.K."/>
            <person name="Guangxu M.G."/>
            <person name="Wang T.W."/>
            <person name="Stroehlein A.J.S."/>
            <person name="Young N.D."/>
            <person name="Ang C.-S.A."/>
            <person name="Fernando D.W.F."/>
            <person name="Lu H.L."/>
            <person name="Taylor S.T."/>
            <person name="Ehtesham M.E.M."/>
            <person name="Najaraj S.H.N."/>
            <person name="Harsha G.H.G."/>
            <person name="Madugundu A.M."/>
            <person name="Renuse S.R."/>
            <person name="Holt D.H."/>
            <person name="Pandey A.P."/>
            <person name="Papenfuss A.P."/>
            <person name="Gasser R.B.G."/>
            <person name="Fischer K.F."/>
        </authorList>
    </citation>
    <scope>NUCLEOTIDE SEQUENCE</scope>
    <source>
        <strain evidence="10">SSS_KF_BRIS2020</strain>
    </source>
</reference>
<dbReference type="InterPro" id="IPR007209">
    <property type="entry name" value="RNaseL-inhib-like_metal-bd_dom"/>
</dbReference>
<name>A0A132AI89_SARSC</name>
<dbReference type="HAMAP" id="MF_01116">
    <property type="entry name" value="TSR3"/>
    <property type="match status" value="1"/>
</dbReference>
<feature type="compositionally biased region" description="Acidic residues" evidence="7">
    <location>
        <begin position="40"/>
        <end position="56"/>
    </location>
</feature>
<dbReference type="EMBL" id="JXLN01015606">
    <property type="protein sequence ID" value="KPM10712.1"/>
    <property type="molecule type" value="Genomic_DNA"/>
</dbReference>
<dbReference type="InterPro" id="IPR007177">
    <property type="entry name" value="Tsr3_C"/>
</dbReference>
<dbReference type="VEuPathDB" id="VectorBase:SSCA007760"/>
<evidence type="ECO:0000313" key="13">
    <source>
        <dbReference type="Proteomes" id="UP000070412"/>
    </source>
</evidence>
<dbReference type="InterPro" id="IPR022968">
    <property type="entry name" value="Tsr3-like"/>
</dbReference>
<proteinExistence type="inferred from homology"/>
<comment type="similarity">
    <text evidence="6">Belongs to the TDD superfamily. TSR3 family.</text>
</comment>
<dbReference type="Proteomes" id="UP000616769">
    <property type="component" value="Unassembled WGS sequence"/>
</dbReference>
<evidence type="ECO:0000256" key="1">
    <source>
        <dbReference type="ARBA" id="ARBA00022490"/>
    </source>
</evidence>
<feature type="binding site" evidence="6">
    <location>
        <position position="89"/>
    </location>
    <ligand>
        <name>S-adenosyl-L-methionine</name>
        <dbReference type="ChEBI" id="CHEBI:59789"/>
    </ligand>
</feature>
<keyword evidence="13" id="KW-1185">Reference proteome</keyword>
<dbReference type="EMBL" id="WVUK01000062">
    <property type="protein sequence ID" value="KAF7490466.1"/>
    <property type="molecule type" value="Genomic_DNA"/>
</dbReference>
<dbReference type="GO" id="GO:0000455">
    <property type="term" value="P:enzyme-directed rRNA pseudouridine synthesis"/>
    <property type="evidence" value="ECO:0007669"/>
    <property type="project" value="UniProtKB-UniRule"/>
</dbReference>
<evidence type="ECO:0000256" key="3">
    <source>
        <dbReference type="ARBA" id="ARBA00022552"/>
    </source>
</evidence>